<dbReference type="SUPFAM" id="SSF53756">
    <property type="entry name" value="UDP-Glycosyltransferase/glycogen phosphorylase"/>
    <property type="match status" value="1"/>
</dbReference>
<proteinExistence type="predicted"/>
<keyword evidence="2" id="KW-0808">Transferase</keyword>
<comment type="caution">
    <text evidence="2">The sequence shown here is derived from an EMBL/GenBank/DDBJ whole genome shotgun (WGS) entry which is preliminary data.</text>
</comment>
<dbReference type="EMBL" id="JAJHJB010000048">
    <property type="protein sequence ID" value="MCC5468068.1"/>
    <property type="molecule type" value="Genomic_DNA"/>
</dbReference>
<dbReference type="EC" id="2.4.-.-" evidence="2"/>
<name>A0ABS8I0H7_9FIRM</name>
<dbReference type="InterPro" id="IPR055259">
    <property type="entry name" value="YkvP/CgeB_Glyco_trans-like"/>
</dbReference>
<dbReference type="Gene3D" id="3.40.50.2000">
    <property type="entry name" value="Glycogen Phosphorylase B"/>
    <property type="match status" value="1"/>
</dbReference>
<dbReference type="Pfam" id="PF13524">
    <property type="entry name" value="Glyco_trans_1_2"/>
    <property type="match status" value="1"/>
</dbReference>
<protein>
    <submittedName>
        <fullName evidence="2">Glycosyltransferase</fullName>
        <ecNumber evidence="2">2.4.-.-</ecNumber>
    </submittedName>
</protein>
<dbReference type="RefSeq" id="WP_229536971.1">
    <property type="nucleotide sequence ID" value="NZ_JAJHJB010000048.1"/>
</dbReference>
<organism evidence="2 3">
    <name type="scientific">Pelosinus baikalensis</name>
    <dbReference type="NCBI Taxonomy" id="2892015"/>
    <lineage>
        <taxon>Bacteria</taxon>
        <taxon>Bacillati</taxon>
        <taxon>Bacillota</taxon>
        <taxon>Negativicutes</taxon>
        <taxon>Selenomonadales</taxon>
        <taxon>Sporomusaceae</taxon>
        <taxon>Pelosinus</taxon>
    </lineage>
</organism>
<evidence type="ECO:0000313" key="2">
    <source>
        <dbReference type="EMBL" id="MCC5468068.1"/>
    </source>
</evidence>
<keyword evidence="2" id="KW-0328">Glycosyltransferase</keyword>
<gene>
    <name evidence="2" type="ORF">LMF89_22280</name>
</gene>
<reference evidence="2" key="1">
    <citation type="submission" date="2021-11" db="EMBL/GenBank/DDBJ databases">
        <title>Description of a new species Pelosinus isolated from the bottom sediments of Lake Baikal.</title>
        <authorList>
            <person name="Zakharyuk A."/>
        </authorList>
    </citation>
    <scope>NUCLEOTIDE SEQUENCE</scope>
    <source>
        <strain evidence="2">Bkl1</strain>
    </source>
</reference>
<dbReference type="Proteomes" id="UP001165492">
    <property type="component" value="Unassembled WGS sequence"/>
</dbReference>
<evidence type="ECO:0000259" key="1">
    <source>
        <dbReference type="Pfam" id="PF13524"/>
    </source>
</evidence>
<sequence>MHIGFLMKWSKGLEHLTGHVIGEELYAESLCRELRQLAGVQSANLYAPNVRPTARLDVMVHLNDTIPGPFAYRHILYFQNFYNEGSDIVLAQLQKLGYDGYAFLSQRLLDIHQQAGYSGILLPLAADTAIFHPRVASLNYEYDVAYVGNDIKGEERTMRYLYPAINYKFGLFGNWNLQPYPYSRILARLSQGHITHEELATLYSSAKIILNFTGQDSAIWDAMNLRFFEVLACKGFLISDKIPAADREMKDCVVFTDGYQDLNQKIEYYLARPQERKEIAERGYQYVIQNATVEARAKQLYRFMEEIM</sequence>
<dbReference type="GO" id="GO:0016757">
    <property type="term" value="F:glycosyltransferase activity"/>
    <property type="evidence" value="ECO:0007669"/>
    <property type="project" value="UniProtKB-KW"/>
</dbReference>
<feature type="domain" description="Spore protein YkvP/CgeB glycosyl transferase-like" evidence="1">
    <location>
        <begin position="166"/>
        <end position="300"/>
    </location>
</feature>
<keyword evidence="3" id="KW-1185">Reference proteome</keyword>
<evidence type="ECO:0000313" key="3">
    <source>
        <dbReference type="Proteomes" id="UP001165492"/>
    </source>
</evidence>
<accession>A0ABS8I0H7</accession>